<feature type="signal peptide" evidence="2">
    <location>
        <begin position="1"/>
        <end position="17"/>
    </location>
</feature>
<name>A0A8J4QZ17_9ROSI</name>
<feature type="domain" description="Transposase MuDR plant" evidence="3">
    <location>
        <begin position="378"/>
        <end position="432"/>
    </location>
</feature>
<comment type="caution">
    <text evidence="4">The sequence shown here is derived from an EMBL/GenBank/DDBJ whole genome shotgun (WGS) entry which is preliminary data.</text>
</comment>
<keyword evidence="2" id="KW-0732">Signal</keyword>
<keyword evidence="5" id="KW-1185">Reference proteome</keyword>
<evidence type="ECO:0000256" key="2">
    <source>
        <dbReference type="SAM" id="SignalP"/>
    </source>
</evidence>
<feature type="chain" id="PRO_5035165426" description="Transposase MuDR plant domain-containing protein" evidence="2">
    <location>
        <begin position="18"/>
        <end position="496"/>
    </location>
</feature>
<dbReference type="EMBL" id="JRKL02001697">
    <property type="protein sequence ID" value="KAF3962571.1"/>
    <property type="molecule type" value="Genomic_DNA"/>
</dbReference>
<evidence type="ECO:0000256" key="1">
    <source>
        <dbReference type="SAM" id="MobiDB-lite"/>
    </source>
</evidence>
<feature type="region of interest" description="Disordered" evidence="1">
    <location>
        <begin position="279"/>
        <end position="301"/>
    </location>
</feature>
<reference evidence="4" key="1">
    <citation type="submission" date="2020-03" db="EMBL/GenBank/DDBJ databases">
        <title>Castanea mollissima Vanexum genome sequencing.</title>
        <authorList>
            <person name="Staton M."/>
        </authorList>
    </citation>
    <scope>NUCLEOTIDE SEQUENCE</scope>
    <source>
        <tissue evidence="4">Leaf</tissue>
    </source>
</reference>
<dbReference type="Gene3D" id="1.10.510.10">
    <property type="entry name" value="Transferase(Phosphotransferase) domain 1"/>
    <property type="match status" value="1"/>
</dbReference>
<proteinExistence type="predicted"/>
<gene>
    <name evidence="4" type="ORF">CMV_012932</name>
</gene>
<dbReference type="Pfam" id="PF03108">
    <property type="entry name" value="DBD_Tnp_Mut"/>
    <property type="match status" value="1"/>
</dbReference>
<sequence length="496" mass="56974">MPLWHNIKLLYFLLFHAVFLPSPEDLKKMAAMNIEGNVGWEEIVDSHLEGKFDVQELNEVATLAYKCINRAPRKRPSIRDVVQVLSRIVKSVMDFHFFYVYYDGEMYYHDLHGLSYQGSNQKQNCVRVKRGIGLMKLQRRILKVMRLDHSRHKISIVYRAPQRVLDTHVFYNSLQLSSGAQVKMMWEIVEQMVVKGFFASDLYVTVEPTIVEAGEGSQHTVLDGTVDEHIDSIPLQSYQGCAENTGDEYGTEPWQTFPHASHIEEEQGPQEVHAGEHLSHDELHGGTSEPENDDGLGDDATDIDVTRDEFEERLETMGEHDDVDHIEDVVVEENRDTCPGPDPTPEWFTKNTWDNMFDPSPVMQAEVSSWTPGQQPMKGMVFATKFAVRHALTWYALRENFRFKTEHSDSERLMVSCEDDSCPWAASAAQERKFNATFDLIKNVNRDAHQYLKDVPKEKWALTFDEGYRYGTMTTNVSELLVPIDNTTSNWLTLIS</sequence>
<evidence type="ECO:0000313" key="4">
    <source>
        <dbReference type="EMBL" id="KAF3962571.1"/>
    </source>
</evidence>
<feature type="compositionally biased region" description="Acidic residues" evidence="1">
    <location>
        <begin position="290"/>
        <end position="301"/>
    </location>
</feature>
<dbReference type="OrthoDB" id="4062651at2759"/>
<organism evidence="4 5">
    <name type="scientific">Castanea mollissima</name>
    <name type="common">Chinese chestnut</name>
    <dbReference type="NCBI Taxonomy" id="60419"/>
    <lineage>
        <taxon>Eukaryota</taxon>
        <taxon>Viridiplantae</taxon>
        <taxon>Streptophyta</taxon>
        <taxon>Embryophyta</taxon>
        <taxon>Tracheophyta</taxon>
        <taxon>Spermatophyta</taxon>
        <taxon>Magnoliopsida</taxon>
        <taxon>eudicotyledons</taxon>
        <taxon>Gunneridae</taxon>
        <taxon>Pentapetalae</taxon>
        <taxon>rosids</taxon>
        <taxon>fabids</taxon>
        <taxon>Fagales</taxon>
        <taxon>Fagaceae</taxon>
        <taxon>Castanea</taxon>
    </lineage>
</organism>
<evidence type="ECO:0000259" key="3">
    <source>
        <dbReference type="Pfam" id="PF03108"/>
    </source>
</evidence>
<dbReference type="AlphaFoldDB" id="A0A8J4QZ17"/>
<dbReference type="InterPro" id="IPR004332">
    <property type="entry name" value="Transposase_MuDR"/>
</dbReference>
<accession>A0A8J4QZ17</accession>
<dbReference type="Proteomes" id="UP000737018">
    <property type="component" value="Unassembled WGS sequence"/>
</dbReference>
<protein>
    <recommendedName>
        <fullName evidence="3">Transposase MuDR plant domain-containing protein</fullName>
    </recommendedName>
</protein>
<evidence type="ECO:0000313" key="5">
    <source>
        <dbReference type="Proteomes" id="UP000737018"/>
    </source>
</evidence>